<gene>
    <name evidence="3" type="ORF">BXYJ_LOCUS13804</name>
</gene>
<feature type="compositionally biased region" description="Basic and acidic residues" evidence="1">
    <location>
        <begin position="67"/>
        <end position="76"/>
    </location>
</feature>
<proteinExistence type="predicted"/>
<feature type="compositionally biased region" description="Basic residues" evidence="1">
    <location>
        <begin position="77"/>
        <end position="86"/>
    </location>
</feature>
<evidence type="ECO:0000313" key="5">
    <source>
        <dbReference type="Proteomes" id="UP000095284"/>
    </source>
</evidence>
<evidence type="ECO:0000313" key="7">
    <source>
        <dbReference type="WBParaSite" id="BXY_0096100.1"/>
    </source>
</evidence>
<protein>
    <submittedName>
        <fullName evidence="3">(pine wood nematode) hypothetical protein</fullName>
    </submittedName>
</protein>
<name>A0A1I7RJS9_BURXY</name>
<dbReference type="EMBL" id="CAJFCV020000006">
    <property type="protein sequence ID" value="CAG9129043.1"/>
    <property type="molecule type" value="Genomic_DNA"/>
</dbReference>
<evidence type="ECO:0000313" key="6">
    <source>
        <dbReference type="Proteomes" id="UP000659654"/>
    </source>
</evidence>
<keyword evidence="2" id="KW-1133">Transmembrane helix</keyword>
<sequence length="149" mass="16731">MDWSFNPSDLILSILIAGLASIGVLWNCARRDRGLQPQEKKKKNASKEKKQSKKGSTEQASSQSIGERVRSEEKPHKVPPAHGHPKTHTDGELSTAKEIDFLYPVDSKDHLYMDESTLHHVSSLEPDNETSMMVRSHARIRDTDILTST</sequence>
<organism evidence="5 7">
    <name type="scientific">Bursaphelenchus xylophilus</name>
    <name type="common">Pinewood nematode worm</name>
    <name type="synonym">Aphelenchoides xylophilus</name>
    <dbReference type="NCBI Taxonomy" id="6326"/>
    <lineage>
        <taxon>Eukaryota</taxon>
        <taxon>Metazoa</taxon>
        <taxon>Ecdysozoa</taxon>
        <taxon>Nematoda</taxon>
        <taxon>Chromadorea</taxon>
        <taxon>Rhabditida</taxon>
        <taxon>Tylenchina</taxon>
        <taxon>Tylenchomorpha</taxon>
        <taxon>Aphelenchoidea</taxon>
        <taxon>Aphelenchoididae</taxon>
        <taxon>Bursaphelenchus</taxon>
    </lineage>
</organism>
<keyword evidence="6" id="KW-1185">Reference proteome</keyword>
<evidence type="ECO:0000256" key="2">
    <source>
        <dbReference type="SAM" id="Phobius"/>
    </source>
</evidence>
<dbReference type="Proteomes" id="UP000582659">
    <property type="component" value="Unassembled WGS sequence"/>
</dbReference>
<dbReference type="WBParaSite" id="BXY_0096100.1">
    <property type="protein sequence ID" value="BXY_0096100.1"/>
    <property type="gene ID" value="BXY_0096100"/>
</dbReference>
<evidence type="ECO:0000256" key="1">
    <source>
        <dbReference type="SAM" id="MobiDB-lite"/>
    </source>
</evidence>
<keyword evidence="2" id="KW-0472">Membrane</keyword>
<dbReference type="Proteomes" id="UP000659654">
    <property type="component" value="Unassembled WGS sequence"/>
</dbReference>
<evidence type="ECO:0000313" key="4">
    <source>
        <dbReference type="EMBL" id="CAG9129043.1"/>
    </source>
</evidence>
<feature type="transmembrane region" description="Helical" evidence="2">
    <location>
        <begin position="12"/>
        <end position="29"/>
    </location>
</feature>
<feature type="region of interest" description="Disordered" evidence="1">
    <location>
        <begin position="32"/>
        <end position="95"/>
    </location>
</feature>
<accession>A0A1I7RJS9</accession>
<keyword evidence="2" id="KW-0812">Transmembrane</keyword>
<dbReference type="EMBL" id="CAJFDI010000006">
    <property type="protein sequence ID" value="CAD5233713.1"/>
    <property type="molecule type" value="Genomic_DNA"/>
</dbReference>
<evidence type="ECO:0000313" key="3">
    <source>
        <dbReference type="EMBL" id="CAD5233713.1"/>
    </source>
</evidence>
<reference evidence="4" key="2">
    <citation type="submission" date="2020-08" db="EMBL/GenBank/DDBJ databases">
        <authorList>
            <person name="Kikuchi T."/>
        </authorList>
    </citation>
    <scope>NUCLEOTIDE SEQUENCE</scope>
    <source>
        <strain evidence="3">Ka4C1</strain>
    </source>
</reference>
<dbReference type="AlphaFoldDB" id="A0A1I7RJS9"/>
<dbReference type="OrthoDB" id="10514041at2759"/>
<reference evidence="7" key="1">
    <citation type="submission" date="2016-11" db="UniProtKB">
        <authorList>
            <consortium name="WormBaseParasite"/>
        </authorList>
    </citation>
    <scope>IDENTIFICATION</scope>
</reference>
<dbReference type="Proteomes" id="UP000095284">
    <property type="component" value="Unplaced"/>
</dbReference>